<dbReference type="AlphaFoldDB" id="A0A7Y9LPV2"/>
<dbReference type="InterPro" id="IPR009057">
    <property type="entry name" value="Homeodomain-like_sf"/>
</dbReference>
<evidence type="ECO:0000313" key="5">
    <source>
        <dbReference type="EMBL" id="NYE85048.1"/>
    </source>
</evidence>
<dbReference type="Proteomes" id="UP000542125">
    <property type="component" value="Unassembled WGS sequence"/>
</dbReference>
<keyword evidence="2 5" id="KW-0238">DNA-binding</keyword>
<dbReference type="InterPro" id="IPR035418">
    <property type="entry name" value="AraC-bd_2"/>
</dbReference>
<evidence type="ECO:0000259" key="4">
    <source>
        <dbReference type="PROSITE" id="PS01124"/>
    </source>
</evidence>
<dbReference type="RefSeq" id="WP_179589065.1">
    <property type="nucleotide sequence ID" value="NZ_JACBYR010000002.1"/>
</dbReference>
<gene>
    <name evidence="5" type="ORF">FHW18_004355</name>
</gene>
<reference evidence="5 6" key="1">
    <citation type="submission" date="2020-07" db="EMBL/GenBank/DDBJ databases">
        <title>Genomic Encyclopedia of Type Strains, Phase IV (KMG-V): Genome sequencing to study the core and pangenomes of soil and plant-associated prokaryotes.</title>
        <authorList>
            <person name="Whitman W."/>
        </authorList>
    </citation>
    <scope>NUCLEOTIDE SEQUENCE [LARGE SCALE GENOMIC DNA]</scope>
    <source>
        <strain evidence="5 6">SAS40</strain>
    </source>
</reference>
<comment type="caution">
    <text evidence="5">The sequence shown here is derived from an EMBL/GenBank/DDBJ whole genome shotgun (WGS) entry which is preliminary data.</text>
</comment>
<dbReference type="InterPro" id="IPR018060">
    <property type="entry name" value="HTH_AraC"/>
</dbReference>
<evidence type="ECO:0000256" key="1">
    <source>
        <dbReference type="ARBA" id="ARBA00023015"/>
    </source>
</evidence>
<name>A0A7Y9LPV2_9BURK</name>
<accession>A0A7Y9LPV2</accession>
<dbReference type="InterPro" id="IPR050204">
    <property type="entry name" value="AraC_XylS_family_regulators"/>
</dbReference>
<organism evidence="5 6">
    <name type="scientific">Pigmentiphaga litoralis</name>
    <dbReference type="NCBI Taxonomy" id="516702"/>
    <lineage>
        <taxon>Bacteria</taxon>
        <taxon>Pseudomonadati</taxon>
        <taxon>Pseudomonadota</taxon>
        <taxon>Betaproteobacteria</taxon>
        <taxon>Burkholderiales</taxon>
        <taxon>Alcaligenaceae</taxon>
        <taxon>Pigmentiphaga</taxon>
    </lineage>
</organism>
<dbReference type="SMART" id="SM00342">
    <property type="entry name" value="HTH_ARAC"/>
    <property type="match status" value="1"/>
</dbReference>
<evidence type="ECO:0000256" key="3">
    <source>
        <dbReference type="ARBA" id="ARBA00023163"/>
    </source>
</evidence>
<dbReference type="PANTHER" id="PTHR46796:SF6">
    <property type="entry name" value="ARAC SUBFAMILY"/>
    <property type="match status" value="1"/>
</dbReference>
<protein>
    <submittedName>
        <fullName evidence="5">AraC-like DNA-binding protein</fullName>
    </submittedName>
</protein>
<feature type="domain" description="HTH araC/xylS-type" evidence="4">
    <location>
        <begin position="225"/>
        <end position="325"/>
    </location>
</feature>
<dbReference type="EMBL" id="JACBYR010000002">
    <property type="protein sequence ID" value="NYE85048.1"/>
    <property type="molecule type" value="Genomic_DNA"/>
</dbReference>
<keyword evidence="1" id="KW-0805">Transcription regulation</keyword>
<sequence>MGAMQDLPAAGALCTPTLRFDSANFDSPAETFDRWRDMLAPVYDVSRPSAAELIRFHAQLTAVHLGPAMITYAVAAAQHCQRTSTTIARSQVDHIMAHTCLEGGYHGVTEGRRFQVSPGDVGIFDLSRTWNATCKPFRHLSLMLPRAMLEPLLSQPDRAHGTVLSGSTTAGRLLCEHLQSLWRNVPRMTQEDAQRVLPGSASLIAGCLGQTQSAHESPVRAASFTRIRRYVDANLTRADLCAEQVCDRFGLSRSTLFRLFAPFGGFAHYLRDQRLRACFRDIVSPAHAHRRISDIAEHWCFNNEAVFSRAFRRLFDASPRDVRQAAQAWATLPEHYAPRAAPQSATSVS</sequence>
<dbReference type="PROSITE" id="PS01124">
    <property type="entry name" value="HTH_ARAC_FAMILY_2"/>
    <property type="match status" value="1"/>
</dbReference>
<dbReference type="PANTHER" id="PTHR46796">
    <property type="entry name" value="HTH-TYPE TRANSCRIPTIONAL ACTIVATOR RHAS-RELATED"/>
    <property type="match status" value="1"/>
</dbReference>
<dbReference type="GO" id="GO:0043565">
    <property type="term" value="F:sequence-specific DNA binding"/>
    <property type="evidence" value="ECO:0007669"/>
    <property type="project" value="InterPro"/>
</dbReference>
<dbReference type="Pfam" id="PF12833">
    <property type="entry name" value="HTH_18"/>
    <property type="match status" value="1"/>
</dbReference>
<keyword evidence="6" id="KW-1185">Reference proteome</keyword>
<evidence type="ECO:0000256" key="2">
    <source>
        <dbReference type="ARBA" id="ARBA00023125"/>
    </source>
</evidence>
<evidence type="ECO:0000313" key="6">
    <source>
        <dbReference type="Proteomes" id="UP000542125"/>
    </source>
</evidence>
<dbReference type="Pfam" id="PF14525">
    <property type="entry name" value="AraC_binding_2"/>
    <property type="match status" value="1"/>
</dbReference>
<proteinExistence type="predicted"/>
<dbReference type="Gene3D" id="1.10.10.60">
    <property type="entry name" value="Homeodomain-like"/>
    <property type="match status" value="1"/>
</dbReference>
<dbReference type="GO" id="GO:0003700">
    <property type="term" value="F:DNA-binding transcription factor activity"/>
    <property type="evidence" value="ECO:0007669"/>
    <property type="project" value="InterPro"/>
</dbReference>
<keyword evidence="3" id="KW-0804">Transcription</keyword>
<dbReference type="SUPFAM" id="SSF46689">
    <property type="entry name" value="Homeodomain-like"/>
    <property type="match status" value="1"/>
</dbReference>